<dbReference type="GO" id="GO:0030964">
    <property type="term" value="C:NADH dehydrogenase complex"/>
    <property type="evidence" value="ECO:0007669"/>
    <property type="project" value="TreeGrafter"/>
</dbReference>
<keyword evidence="9" id="KW-0679">Respiratory chain</keyword>
<reference evidence="10" key="1">
    <citation type="journal article" date="2015" name="Mol. Phylogenet. Evol.">
        <title>Mitogenomics reveals phylogeny and repeated motifs in control regions of the deep-sea family Siboglinidae (Annelida).</title>
        <authorList>
            <person name="Li Y."/>
            <person name="Kocot K.M."/>
            <person name="Schander C."/>
            <person name="Santos S.R."/>
            <person name="Thornhill D.J."/>
            <person name="Halanych K.M."/>
        </authorList>
    </citation>
    <scope>NUCLEOTIDE SEQUENCE</scope>
</reference>
<evidence type="ECO:0000256" key="6">
    <source>
        <dbReference type="ARBA" id="ARBA00022989"/>
    </source>
</evidence>
<protein>
    <recommendedName>
        <fullName evidence="3 9">NADH-ubiquinone oxidoreductase chain 3</fullName>
        <ecNumber evidence="9">7.1.1.2</ecNumber>
    </recommendedName>
</protein>
<keyword evidence="6 9" id="KW-1133">Transmembrane helix</keyword>
<sequence length="117" mass="13818">MNMALIFFITSMTISTFIFFLSFFLNMKMFYMKEKFSAYECGFDSKTLSRIPFSMQFFLISILFLIFDVEIILISPIPFLFNFNMIYSSLLASNLIILILLIGLIHEWHEGSLTWMN</sequence>
<name>A0A0E3DR58_9ANNE</name>
<comment type="catalytic activity">
    <reaction evidence="8 9">
        <text>a ubiquinone + NADH + 5 H(+)(in) = a ubiquinol + NAD(+) + 4 H(+)(out)</text>
        <dbReference type="Rhea" id="RHEA:29091"/>
        <dbReference type="Rhea" id="RHEA-COMP:9565"/>
        <dbReference type="Rhea" id="RHEA-COMP:9566"/>
        <dbReference type="ChEBI" id="CHEBI:15378"/>
        <dbReference type="ChEBI" id="CHEBI:16389"/>
        <dbReference type="ChEBI" id="CHEBI:17976"/>
        <dbReference type="ChEBI" id="CHEBI:57540"/>
        <dbReference type="ChEBI" id="CHEBI:57945"/>
        <dbReference type="EC" id="7.1.1.2"/>
    </reaction>
</comment>
<dbReference type="EC" id="7.1.1.2" evidence="9"/>
<keyword evidence="9" id="KW-0520">NAD</keyword>
<organism evidence="10">
    <name type="scientific">Siboglinum ekmani</name>
    <dbReference type="NCBI Taxonomy" id="167800"/>
    <lineage>
        <taxon>Eukaryota</taxon>
        <taxon>Metazoa</taxon>
        <taxon>Spiralia</taxon>
        <taxon>Lophotrochozoa</taxon>
        <taxon>Annelida</taxon>
        <taxon>Polychaeta</taxon>
        <taxon>Sedentaria</taxon>
        <taxon>Canalipalpata</taxon>
        <taxon>Sabellida</taxon>
        <taxon>Siboglinidae</taxon>
        <taxon>Siboglinum</taxon>
    </lineage>
</organism>
<evidence type="ECO:0000256" key="3">
    <source>
        <dbReference type="ARBA" id="ARBA00021007"/>
    </source>
</evidence>
<evidence type="ECO:0000256" key="4">
    <source>
        <dbReference type="ARBA" id="ARBA00022448"/>
    </source>
</evidence>
<dbReference type="Gene3D" id="1.20.58.1610">
    <property type="entry name" value="NADH:ubiquinone/plastoquinone oxidoreductase, chain 3"/>
    <property type="match status" value="1"/>
</dbReference>
<feature type="transmembrane region" description="Helical" evidence="9">
    <location>
        <begin position="85"/>
        <end position="106"/>
    </location>
</feature>
<evidence type="ECO:0000256" key="9">
    <source>
        <dbReference type="RuleBase" id="RU003640"/>
    </source>
</evidence>
<dbReference type="EMBL" id="KJ789169">
    <property type="protein sequence ID" value="AIL54768.1"/>
    <property type="molecule type" value="Genomic_DNA"/>
</dbReference>
<keyword evidence="9 10" id="KW-0496">Mitochondrion</keyword>
<dbReference type="AlphaFoldDB" id="A0A0E3DR58"/>
<evidence type="ECO:0000256" key="2">
    <source>
        <dbReference type="ARBA" id="ARBA00008472"/>
    </source>
</evidence>
<dbReference type="Pfam" id="PF00507">
    <property type="entry name" value="Oxidored_q4"/>
    <property type="match status" value="1"/>
</dbReference>
<keyword evidence="5 9" id="KW-0812">Transmembrane</keyword>
<dbReference type="GO" id="GO:0008137">
    <property type="term" value="F:NADH dehydrogenase (ubiquinone) activity"/>
    <property type="evidence" value="ECO:0007669"/>
    <property type="project" value="UniProtKB-UniRule"/>
</dbReference>
<evidence type="ECO:0000256" key="1">
    <source>
        <dbReference type="ARBA" id="ARBA00004370"/>
    </source>
</evidence>
<keyword evidence="9" id="KW-0249">Electron transport</keyword>
<dbReference type="InterPro" id="IPR000440">
    <property type="entry name" value="NADH_UbQ/plastoQ_OxRdtase_su3"/>
</dbReference>
<dbReference type="PANTHER" id="PTHR11058:SF9">
    <property type="entry name" value="NADH-UBIQUINONE OXIDOREDUCTASE CHAIN 3"/>
    <property type="match status" value="1"/>
</dbReference>
<dbReference type="InterPro" id="IPR038430">
    <property type="entry name" value="NDAH_ubi_oxred_su3_sf"/>
</dbReference>
<feature type="transmembrane region" description="Helical" evidence="9">
    <location>
        <begin position="6"/>
        <end position="25"/>
    </location>
</feature>
<keyword evidence="9" id="KW-0830">Ubiquinone</keyword>
<comment type="function">
    <text evidence="9">Core subunit of the mitochondrial membrane respiratory chain NADH dehydrogenase (Complex I) which catalyzes electron transfer from NADH through the respiratory chain, using ubiquinone as an electron acceptor. Essential for the catalytic activity of complex I.</text>
</comment>
<evidence type="ECO:0000256" key="8">
    <source>
        <dbReference type="ARBA" id="ARBA00049551"/>
    </source>
</evidence>
<comment type="similarity">
    <text evidence="2 9">Belongs to the complex I subunit 3 family.</text>
</comment>
<accession>A0A0E3DR58</accession>
<keyword evidence="9" id="KW-1278">Translocase</keyword>
<proteinExistence type="inferred from homology"/>
<feature type="transmembrane region" description="Helical" evidence="9">
    <location>
        <begin position="57"/>
        <end position="79"/>
    </location>
</feature>
<keyword evidence="4 9" id="KW-0813">Transport</keyword>
<geneLocation type="mitochondrion" evidence="10"/>
<evidence type="ECO:0000256" key="5">
    <source>
        <dbReference type="ARBA" id="ARBA00022692"/>
    </source>
</evidence>
<comment type="subcellular location">
    <subcellularLocation>
        <location evidence="1">Membrane</location>
    </subcellularLocation>
    <subcellularLocation>
        <location evidence="9">Mitochondrion membrane</location>
        <topology evidence="9">Multi-pass membrane protein</topology>
    </subcellularLocation>
</comment>
<evidence type="ECO:0000313" key="10">
    <source>
        <dbReference type="EMBL" id="AIL54768.1"/>
    </source>
</evidence>
<gene>
    <name evidence="10" type="primary">nad3</name>
</gene>
<evidence type="ECO:0000256" key="7">
    <source>
        <dbReference type="ARBA" id="ARBA00023136"/>
    </source>
</evidence>
<dbReference type="GO" id="GO:0031966">
    <property type="term" value="C:mitochondrial membrane"/>
    <property type="evidence" value="ECO:0007669"/>
    <property type="project" value="UniProtKB-SubCell"/>
</dbReference>
<keyword evidence="7 9" id="KW-0472">Membrane</keyword>
<dbReference type="PANTHER" id="PTHR11058">
    <property type="entry name" value="NADH-UBIQUINONE OXIDOREDUCTASE CHAIN 3"/>
    <property type="match status" value="1"/>
</dbReference>